<dbReference type="PROSITE" id="PS51385">
    <property type="entry name" value="YJEF_N"/>
    <property type="match status" value="1"/>
</dbReference>
<gene>
    <name evidence="17" type="primary">nnrD</name>
    <name evidence="18" type="synonym">nnrE</name>
    <name evidence="22" type="ORF">A6A05_10585</name>
</gene>
<dbReference type="Pfam" id="PF01256">
    <property type="entry name" value="Carb_kinase"/>
    <property type="match status" value="1"/>
</dbReference>
<dbReference type="GO" id="GO:0005524">
    <property type="term" value="F:ATP binding"/>
    <property type="evidence" value="ECO:0007669"/>
    <property type="project" value="UniProtKB-UniRule"/>
</dbReference>
<dbReference type="InterPro" id="IPR000631">
    <property type="entry name" value="CARKD"/>
</dbReference>
<evidence type="ECO:0000256" key="17">
    <source>
        <dbReference type="HAMAP-Rule" id="MF_01965"/>
    </source>
</evidence>
<dbReference type="Proteomes" id="UP000078543">
    <property type="component" value="Unassembled WGS sequence"/>
</dbReference>
<dbReference type="GO" id="GO:0046496">
    <property type="term" value="P:nicotinamide nucleotide metabolic process"/>
    <property type="evidence" value="ECO:0007669"/>
    <property type="project" value="UniProtKB-UniRule"/>
</dbReference>
<proteinExistence type="inferred from homology"/>
<comment type="caution">
    <text evidence="22">The sequence shown here is derived from an EMBL/GenBank/DDBJ whole genome shotgun (WGS) entry which is preliminary data.</text>
</comment>
<feature type="binding site" evidence="18">
    <location>
        <position position="154"/>
    </location>
    <ligand>
        <name>K(+)</name>
        <dbReference type="ChEBI" id="CHEBI:29103"/>
    </ligand>
</feature>
<dbReference type="PROSITE" id="PS51383">
    <property type="entry name" value="YJEF_C_3"/>
    <property type="match status" value="1"/>
</dbReference>
<comment type="cofactor">
    <cofactor evidence="18 19">
        <name>K(+)</name>
        <dbReference type="ChEBI" id="CHEBI:29103"/>
    </cofactor>
    <text evidence="18 19">Binds 1 potassium ion per subunit.</text>
</comment>
<evidence type="ECO:0000256" key="16">
    <source>
        <dbReference type="ARBA" id="ARBA00049209"/>
    </source>
</evidence>
<keyword evidence="12 17" id="KW-0456">Lyase</keyword>
<feature type="binding site" evidence="17">
    <location>
        <position position="252"/>
    </location>
    <ligand>
        <name>(6S)-NADPHX</name>
        <dbReference type="ChEBI" id="CHEBI:64076"/>
    </ligand>
</feature>
<dbReference type="STRING" id="1437059.A6A05_10585"/>
<dbReference type="EC" id="5.1.99.6" evidence="19"/>
<dbReference type="InterPro" id="IPR029056">
    <property type="entry name" value="Ribokinase-like"/>
</dbReference>
<comment type="cofactor">
    <cofactor evidence="17">
        <name>Mg(2+)</name>
        <dbReference type="ChEBI" id="CHEBI:18420"/>
    </cofactor>
</comment>
<dbReference type="AlphaFoldDB" id="A0A178MT33"/>
<feature type="binding site" evidence="18">
    <location>
        <position position="58"/>
    </location>
    <ligand>
        <name>K(+)</name>
        <dbReference type="ChEBI" id="CHEBI:29103"/>
    </ligand>
</feature>
<dbReference type="Gene3D" id="3.40.1190.20">
    <property type="match status" value="1"/>
</dbReference>
<feature type="binding site" evidence="17">
    <location>
        <begin position="396"/>
        <end position="400"/>
    </location>
    <ligand>
        <name>AMP</name>
        <dbReference type="ChEBI" id="CHEBI:456215"/>
    </ligand>
</feature>
<dbReference type="RefSeq" id="WP_068499178.1">
    <property type="nucleotide sequence ID" value="NZ_LWQU01000128.1"/>
</dbReference>
<evidence type="ECO:0000259" key="20">
    <source>
        <dbReference type="PROSITE" id="PS51383"/>
    </source>
</evidence>
<dbReference type="NCBIfam" id="TIGR00196">
    <property type="entry name" value="yjeF_cterm"/>
    <property type="match status" value="1"/>
</dbReference>
<keyword evidence="23" id="KW-1185">Reference proteome</keyword>
<organism evidence="22 23">
    <name type="scientific">Magnetospirillum moscoviense</name>
    <dbReference type="NCBI Taxonomy" id="1437059"/>
    <lineage>
        <taxon>Bacteria</taxon>
        <taxon>Pseudomonadati</taxon>
        <taxon>Pseudomonadota</taxon>
        <taxon>Alphaproteobacteria</taxon>
        <taxon>Rhodospirillales</taxon>
        <taxon>Rhodospirillaceae</taxon>
        <taxon>Magnetospirillum</taxon>
    </lineage>
</organism>
<keyword evidence="9 18" id="KW-0630">Potassium</keyword>
<dbReference type="GO" id="GO:0052856">
    <property type="term" value="F:NAD(P)HX epimerase activity"/>
    <property type="evidence" value="ECO:0007669"/>
    <property type="project" value="UniProtKB-UniRule"/>
</dbReference>
<evidence type="ECO:0000256" key="5">
    <source>
        <dbReference type="ARBA" id="ARBA00022723"/>
    </source>
</evidence>
<feature type="binding site" evidence="17">
    <location>
        <position position="312"/>
    </location>
    <ligand>
        <name>(6S)-NADPHX</name>
        <dbReference type="ChEBI" id="CHEBI:64076"/>
    </ligand>
</feature>
<comment type="similarity">
    <text evidence="3 19">In the N-terminal section; belongs to the NnrE/AIBP family.</text>
</comment>
<evidence type="ECO:0000256" key="4">
    <source>
        <dbReference type="ARBA" id="ARBA00009524"/>
    </source>
</evidence>
<evidence type="ECO:0000256" key="18">
    <source>
        <dbReference type="HAMAP-Rule" id="MF_01966"/>
    </source>
</evidence>
<feature type="domain" description="YjeF C-terminal" evidence="20">
    <location>
        <begin position="218"/>
        <end position="480"/>
    </location>
</feature>
<comment type="caution">
    <text evidence="18">Lacks conserved residue(s) required for the propagation of feature annotation.</text>
</comment>
<protein>
    <recommendedName>
        <fullName evidence="19">Bifunctional NAD(P)H-hydrate repair enzyme</fullName>
    </recommendedName>
    <alternativeName>
        <fullName evidence="19">Nicotinamide nucleotide repair protein</fullName>
    </alternativeName>
    <domain>
        <recommendedName>
            <fullName evidence="19">ADP-dependent (S)-NAD(P)H-hydrate dehydratase</fullName>
            <ecNumber evidence="19">4.2.1.136</ecNumber>
        </recommendedName>
        <alternativeName>
            <fullName evidence="19">ADP-dependent NAD(P)HX dehydratase</fullName>
        </alternativeName>
    </domain>
    <domain>
        <recommendedName>
            <fullName evidence="19">NAD(P)H-hydrate epimerase</fullName>
            <ecNumber evidence="19">5.1.99.6</ecNumber>
        </recommendedName>
    </domain>
</protein>
<dbReference type="CDD" id="cd01171">
    <property type="entry name" value="YXKO-related"/>
    <property type="match status" value="1"/>
</dbReference>
<reference evidence="22 23" key="1">
    <citation type="submission" date="2016-04" db="EMBL/GenBank/DDBJ databases">
        <title>Draft genome sequence of freshwater magnetotactic bacteria Magnetospirillum marisnigri SP-1 and Magnetospirillum moscoviense BB-1.</title>
        <authorList>
            <person name="Koziaeva V."/>
            <person name="Dziuba M.V."/>
            <person name="Ivanov T.M."/>
            <person name="Kuznetsov B."/>
            <person name="Grouzdev D.S."/>
        </authorList>
    </citation>
    <scope>NUCLEOTIDE SEQUENCE [LARGE SCALE GENOMIC DNA]</scope>
    <source>
        <strain evidence="22 23">BB-1</strain>
    </source>
</reference>
<evidence type="ECO:0000256" key="7">
    <source>
        <dbReference type="ARBA" id="ARBA00022840"/>
    </source>
</evidence>
<evidence type="ECO:0000313" key="23">
    <source>
        <dbReference type="Proteomes" id="UP000078543"/>
    </source>
</evidence>
<feature type="binding site" evidence="18">
    <location>
        <position position="118"/>
    </location>
    <ligand>
        <name>K(+)</name>
        <dbReference type="ChEBI" id="CHEBI:29103"/>
    </ligand>
</feature>
<evidence type="ECO:0000256" key="3">
    <source>
        <dbReference type="ARBA" id="ARBA00006001"/>
    </source>
</evidence>
<keyword evidence="5 18" id="KW-0479">Metal-binding</keyword>
<comment type="function">
    <text evidence="17">Catalyzes the dehydration of the S-form of NAD(P)HX at the expense of ADP, which is converted to AMP. Together with NAD(P)HX epimerase, which catalyzes the epimerization of the S- and R-forms, the enzyme allows the repair of both epimers of NAD(P)HX, a damaged form of NAD(P)H that is a result of enzymatic or heat-dependent hydration.</text>
</comment>
<feature type="binding site" evidence="17">
    <location>
        <position position="363"/>
    </location>
    <ligand>
        <name>(6S)-NADPHX</name>
        <dbReference type="ChEBI" id="CHEBI:64076"/>
    </ligand>
</feature>
<dbReference type="InterPro" id="IPR004443">
    <property type="entry name" value="YjeF_N_dom"/>
</dbReference>
<evidence type="ECO:0000256" key="1">
    <source>
        <dbReference type="ARBA" id="ARBA00000013"/>
    </source>
</evidence>
<dbReference type="HAMAP" id="MF_01966">
    <property type="entry name" value="NADHX_epimerase"/>
    <property type="match status" value="1"/>
</dbReference>
<comment type="function">
    <text evidence="14 19">Bifunctional enzyme that catalyzes the epimerization of the S- and R-forms of NAD(P)HX and the dehydration of the S-form of NAD(P)HX at the expense of ADP, which is converted to AMP. This allows the repair of both epimers of NAD(P)HX, a damaged form of NAD(P)H that is a result of enzymatic or heat-dependent hydration.</text>
</comment>
<dbReference type="PANTHER" id="PTHR12592:SF0">
    <property type="entry name" value="ATP-DEPENDENT (S)-NAD(P)H-HYDRATE DEHYDRATASE"/>
    <property type="match status" value="1"/>
</dbReference>
<feature type="domain" description="YjeF N-terminal" evidence="21">
    <location>
        <begin position="11"/>
        <end position="208"/>
    </location>
</feature>
<dbReference type="EMBL" id="LWQU01000128">
    <property type="protein sequence ID" value="OAN52810.1"/>
    <property type="molecule type" value="Genomic_DNA"/>
</dbReference>
<dbReference type="OrthoDB" id="9806925at2"/>
<comment type="subunit">
    <text evidence="17">Homotetramer.</text>
</comment>
<evidence type="ECO:0000256" key="19">
    <source>
        <dbReference type="PIRNR" id="PIRNR017184"/>
    </source>
</evidence>
<dbReference type="SUPFAM" id="SSF53613">
    <property type="entry name" value="Ribokinase-like"/>
    <property type="match status" value="1"/>
</dbReference>
<evidence type="ECO:0000256" key="13">
    <source>
        <dbReference type="ARBA" id="ARBA00023268"/>
    </source>
</evidence>
<dbReference type="Gene3D" id="3.40.50.10260">
    <property type="entry name" value="YjeF N-terminal domain"/>
    <property type="match status" value="1"/>
</dbReference>
<accession>A0A178MT33</accession>
<feature type="binding site" evidence="18">
    <location>
        <position position="151"/>
    </location>
    <ligand>
        <name>(6S)-NADPHX</name>
        <dbReference type="ChEBI" id="CHEBI:64076"/>
    </ligand>
</feature>
<evidence type="ECO:0000256" key="9">
    <source>
        <dbReference type="ARBA" id="ARBA00022958"/>
    </source>
</evidence>
<evidence type="ECO:0000256" key="10">
    <source>
        <dbReference type="ARBA" id="ARBA00023027"/>
    </source>
</evidence>
<feature type="binding site" evidence="18">
    <location>
        <begin position="57"/>
        <end position="61"/>
    </location>
    <ligand>
        <name>(6S)-NADPHX</name>
        <dbReference type="ChEBI" id="CHEBI:64076"/>
    </ligand>
</feature>
<comment type="catalytic activity">
    <reaction evidence="2 18 19">
        <text>(6R)-NADPHX = (6S)-NADPHX</text>
        <dbReference type="Rhea" id="RHEA:32227"/>
        <dbReference type="ChEBI" id="CHEBI:64076"/>
        <dbReference type="ChEBI" id="CHEBI:64077"/>
        <dbReference type="EC" id="5.1.99.6"/>
    </reaction>
</comment>
<dbReference type="SUPFAM" id="SSF64153">
    <property type="entry name" value="YjeF N-terminal domain-like"/>
    <property type="match status" value="1"/>
</dbReference>
<dbReference type="NCBIfam" id="TIGR00197">
    <property type="entry name" value="yjeF_nterm"/>
    <property type="match status" value="1"/>
</dbReference>
<keyword evidence="7 17" id="KW-0067">ATP-binding</keyword>
<dbReference type="GO" id="GO:0052855">
    <property type="term" value="F:ADP-dependent NAD(P)H-hydrate dehydratase activity"/>
    <property type="evidence" value="ECO:0007669"/>
    <property type="project" value="UniProtKB-UniRule"/>
</dbReference>
<dbReference type="PIRSF" id="PIRSF017184">
    <property type="entry name" value="Nnr"/>
    <property type="match status" value="1"/>
</dbReference>
<evidence type="ECO:0000256" key="12">
    <source>
        <dbReference type="ARBA" id="ARBA00023239"/>
    </source>
</evidence>
<dbReference type="InterPro" id="IPR030677">
    <property type="entry name" value="Nnr"/>
</dbReference>
<keyword evidence="11 18" id="KW-0413">Isomerase</keyword>
<comment type="catalytic activity">
    <reaction evidence="16 17 19">
        <text>(6S)-NADPHX + ADP = AMP + phosphate + NADPH + H(+)</text>
        <dbReference type="Rhea" id="RHEA:32235"/>
        <dbReference type="ChEBI" id="CHEBI:15378"/>
        <dbReference type="ChEBI" id="CHEBI:43474"/>
        <dbReference type="ChEBI" id="CHEBI:57783"/>
        <dbReference type="ChEBI" id="CHEBI:64076"/>
        <dbReference type="ChEBI" id="CHEBI:456215"/>
        <dbReference type="ChEBI" id="CHEBI:456216"/>
        <dbReference type="EC" id="4.2.1.136"/>
    </reaction>
</comment>
<dbReference type="HAMAP" id="MF_01965">
    <property type="entry name" value="NADHX_dehydratase"/>
    <property type="match status" value="1"/>
</dbReference>
<dbReference type="InterPro" id="IPR036652">
    <property type="entry name" value="YjeF_N_dom_sf"/>
</dbReference>
<comment type="function">
    <text evidence="18">Catalyzes the epimerization of the S- and R-forms of NAD(P)HX, a damaged form of NAD(P)H that is a result of enzymatic or heat-dependent hydration. This is a prerequisite for the S-specific NAD(P)H-hydrate dehydratase to allow the repair of both epimers of NAD(P)HX.</text>
</comment>
<dbReference type="EC" id="4.2.1.136" evidence="19"/>
<evidence type="ECO:0000256" key="8">
    <source>
        <dbReference type="ARBA" id="ARBA00022857"/>
    </source>
</evidence>
<comment type="catalytic activity">
    <reaction evidence="1 18 19">
        <text>(6R)-NADHX = (6S)-NADHX</text>
        <dbReference type="Rhea" id="RHEA:32215"/>
        <dbReference type="ChEBI" id="CHEBI:64074"/>
        <dbReference type="ChEBI" id="CHEBI:64075"/>
        <dbReference type="EC" id="5.1.99.6"/>
    </reaction>
</comment>
<feature type="binding site" evidence="17">
    <location>
        <position position="426"/>
    </location>
    <ligand>
        <name>(6S)-NADPHX</name>
        <dbReference type="ChEBI" id="CHEBI:64076"/>
    </ligand>
</feature>
<evidence type="ECO:0000259" key="21">
    <source>
        <dbReference type="PROSITE" id="PS51385"/>
    </source>
</evidence>
<evidence type="ECO:0000256" key="15">
    <source>
        <dbReference type="ARBA" id="ARBA00048238"/>
    </source>
</evidence>
<evidence type="ECO:0000256" key="2">
    <source>
        <dbReference type="ARBA" id="ARBA00000909"/>
    </source>
</evidence>
<keyword evidence="13" id="KW-0511">Multifunctional enzyme</keyword>
<keyword evidence="10 17" id="KW-0520">NAD</keyword>
<keyword evidence="6 17" id="KW-0547">Nucleotide-binding</keyword>
<evidence type="ECO:0000256" key="6">
    <source>
        <dbReference type="ARBA" id="ARBA00022741"/>
    </source>
</evidence>
<dbReference type="Pfam" id="PF03853">
    <property type="entry name" value="YjeF_N"/>
    <property type="match status" value="1"/>
</dbReference>
<name>A0A178MT33_9PROT</name>
<keyword evidence="8 17" id="KW-0521">NADP</keyword>
<dbReference type="PANTHER" id="PTHR12592">
    <property type="entry name" value="ATP-DEPENDENT (S)-NAD(P)H-HYDRATE DEHYDRATASE FAMILY MEMBER"/>
    <property type="match status" value="1"/>
</dbReference>
<evidence type="ECO:0000313" key="22">
    <source>
        <dbReference type="EMBL" id="OAN52810.1"/>
    </source>
</evidence>
<dbReference type="GO" id="GO:0110051">
    <property type="term" value="P:metabolite repair"/>
    <property type="evidence" value="ECO:0007669"/>
    <property type="project" value="TreeGrafter"/>
</dbReference>
<feature type="binding site" evidence="18">
    <location>
        <begin position="122"/>
        <end position="128"/>
    </location>
    <ligand>
        <name>(6S)-NADPHX</name>
        <dbReference type="ChEBI" id="CHEBI:64076"/>
    </ligand>
</feature>
<feature type="binding site" evidence="17">
    <location>
        <position position="425"/>
    </location>
    <ligand>
        <name>AMP</name>
        <dbReference type="ChEBI" id="CHEBI:456215"/>
    </ligand>
</feature>
<comment type="similarity">
    <text evidence="4 19">In the C-terminal section; belongs to the NnrD/CARKD family.</text>
</comment>
<comment type="similarity">
    <text evidence="17">Belongs to the NnrD/CARKD family.</text>
</comment>
<evidence type="ECO:0000256" key="11">
    <source>
        <dbReference type="ARBA" id="ARBA00023235"/>
    </source>
</evidence>
<evidence type="ECO:0000256" key="14">
    <source>
        <dbReference type="ARBA" id="ARBA00025153"/>
    </source>
</evidence>
<sequence>MANEVLSVAEMYRADSLAIAGGIPGERLMEAAGWALAREAMRRFPACRVAVLCGPGNNGGDGFVAARLLDRAGYAVRVGLLGDAVNLQGDAALMAARWRHRIEPLAIDIIERADLVLDCLFGAGLARPLDGIAAKMVETVDERGVPVIAADVPSGVDGDSGAILGCAPQAVATVTFFRLKPGHLLLPGRLKCGEVVLADIGIPEQVLAEVEPAAWENGPELWADSFPWPQAAGHKYARGHVVVVGGAEMTGAARLAALAARRGGAGLATIAAPPPALATYRAGDPGTIVAGLDHFTALLADTRRNVWVLGPGGGRDDQMRHHVREVLAAGRTCILDADALTVFAGSADALFRHLSAQVLLTPHDGEFQRLFGKLTGSRLHRARQAAERAGAVVLLKGPDTVVAHPDGRAVINANAPPWLATAGAGDVLAGLAGGLMAAGMDCFEAAAAAVWLHGRAASSIGPGLIAEDLIGAIPAVLTEFAAWHQA</sequence>
<comment type="similarity">
    <text evidence="18">Belongs to the NnrE/AIBP family.</text>
</comment>
<dbReference type="GO" id="GO:0046872">
    <property type="term" value="F:metal ion binding"/>
    <property type="evidence" value="ECO:0007669"/>
    <property type="project" value="UniProtKB-UniRule"/>
</dbReference>
<comment type="catalytic activity">
    <reaction evidence="15 17 19">
        <text>(6S)-NADHX + ADP = AMP + phosphate + NADH + H(+)</text>
        <dbReference type="Rhea" id="RHEA:32223"/>
        <dbReference type="ChEBI" id="CHEBI:15378"/>
        <dbReference type="ChEBI" id="CHEBI:43474"/>
        <dbReference type="ChEBI" id="CHEBI:57945"/>
        <dbReference type="ChEBI" id="CHEBI:64074"/>
        <dbReference type="ChEBI" id="CHEBI:456215"/>
        <dbReference type="ChEBI" id="CHEBI:456216"/>
        <dbReference type="EC" id="4.2.1.136"/>
    </reaction>
</comment>